<name>T2S801_HELPX</name>
<dbReference type="PATRIC" id="fig|1352357.3.peg.1012"/>
<evidence type="ECO:0000313" key="2">
    <source>
        <dbReference type="Proteomes" id="UP000015816"/>
    </source>
</evidence>
<evidence type="ECO:0000313" key="1">
    <source>
        <dbReference type="EMBL" id="EQD88722.1"/>
    </source>
</evidence>
<gene>
    <name evidence="1" type="ORF">HPSA50_1042</name>
</gene>
<proteinExistence type="predicted"/>
<reference evidence="1 2" key="1">
    <citation type="journal article" date="2013" name="Genome Announc.">
        <title>Genome Sequences of Three hpAfrica2 Strains of Helicobacter pylori.</title>
        <authorList>
            <person name="Duncan S.S."/>
            <person name="Bertoli M.T."/>
            <person name="Kersulyte D."/>
            <person name="Valk P.L."/>
            <person name="Tamma S."/>
            <person name="Segal I."/>
            <person name="McClain M.S."/>
            <person name="Cover T.L."/>
            <person name="Berg D.E."/>
        </authorList>
    </citation>
    <scope>NUCLEOTIDE SEQUENCE [LARGE SCALE GENOMIC DNA]</scope>
    <source>
        <strain evidence="1 2">SouthAfrica50</strain>
    </source>
</reference>
<comment type="caution">
    <text evidence="1">The sequence shown here is derived from an EMBL/GenBank/DDBJ whole genome shotgun (WGS) entry which is preliminary data.</text>
</comment>
<dbReference type="AlphaFoldDB" id="T2S801"/>
<protein>
    <submittedName>
        <fullName evidence="1">Uncharacterized protein</fullName>
    </submittedName>
</protein>
<dbReference type="Proteomes" id="UP000015816">
    <property type="component" value="Unassembled WGS sequence"/>
</dbReference>
<accession>T2S801</accession>
<sequence>MYSVLYISHNISLYVHTLKSLDLTLNLLKALCKFFNTIAF</sequence>
<organism evidence="1 2">
    <name type="scientific">Helicobacter pylori SouthAfrica50</name>
    <dbReference type="NCBI Taxonomy" id="1352357"/>
    <lineage>
        <taxon>Bacteria</taxon>
        <taxon>Pseudomonadati</taxon>
        <taxon>Campylobacterota</taxon>
        <taxon>Epsilonproteobacteria</taxon>
        <taxon>Campylobacterales</taxon>
        <taxon>Helicobacteraceae</taxon>
        <taxon>Helicobacter</taxon>
    </lineage>
</organism>
<dbReference type="EMBL" id="AVNI01000002">
    <property type="protein sequence ID" value="EQD88722.1"/>
    <property type="molecule type" value="Genomic_DNA"/>
</dbReference>